<evidence type="ECO:0000256" key="9">
    <source>
        <dbReference type="ARBA" id="ARBA00022967"/>
    </source>
</evidence>
<dbReference type="InterPro" id="IPR023214">
    <property type="entry name" value="HAD_sf"/>
</dbReference>
<dbReference type="GO" id="GO:0005886">
    <property type="term" value="C:plasma membrane"/>
    <property type="evidence" value="ECO:0007669"/>
    <property type="project" value="TreeGrafter"/>
</dbReference>
<feature type="binding site" evidence="16">
    <location>
        <position position="880"/>
    </location>
    <ligand>
        <name>Mg(2+)</name>
        <dbReference type="ChEBI" id="CHEBI:18420"/>
    </ligand>
</feature>
<evidence type="ECO:0000256" key="11">
    <source>
        <dbReference type="ARBA" id="ARBA00023136"/>
    </source>
</evidence>
<dbReference type="InParanoid" id="A0A2P5C5A7"/>
<dbReference type="InterPro" id="IPR018303">
    <property type="entry name" value="ATPase_P-typ_P_site"/>
</dbReference>
<feature type="transmembrane region" description="Helical" evidence="17">
    <location>
        <begin position="303"/>
        <end position="322"/>
    </location>
</feature>
<dbReference type="SUPFAM" id="SSF81660">
    <property type="entry name" value="Metal cation-transporting ATPase, ATP-binding domain N"/>
    <property type="match status" value="1"/>
</dbReference>
<evidence type="ECO:0000256" key="4">
    <source>
        <dbReference type="ARBA" id="ARBA00022692"/>
    </source>
</evidence>
<dbReference type="EC" id="7.6.2.1" evidence="17"/>
<feature type="transmembrane region" description="Helical" evidence="17">
    <location>
        <begin position="980"/>
        <end position="998"/>
    </location>
</feature>
<dbReference type="InterPro" id="IPR044492">
    <property type="entry name" value="P_typ_ATPase_HD_dom"/>
</dbReference>
<feature type="binding site" evidence="15">
    <location>
        <position position="653"/>
    </location>
    <ligand>
        <name>ATP</name>
        <dbReference type="ChEBI" id="CHEBI:30616"/>
    </ligand>
</feature>
<evidence type="ECO:0000313" key="22">
    <source>
        <dbReference type="Proteomes" id="UP000237000"/>
    </source>
</evidence>
<feature type="transmembrane region" description="Helical" evidence="17">
    <location>
        <begin position="84"/>
        <end position="102"/>
    </location>
</feature>
<dbReference type="SFLD" id="SFLDF00027">
    <property type="entry name" value="p-type_atpase"/>
    <property type="match status" value="1"/>
</dbReference>
<dbReference type="CDD" id="cd02073">
    <property type="entry name" value="P-type_ATPase_APLT_Dnf-like"/>
    <property type="match status" value="1"/>
</dbReference>
<feature type="domain" description="P-type ATPase C-terminal" evidence="20">
    <location>
        <begin position="902"/>
        <end position="936"/>
    </location>
</feature>
<keyword evidence="8 16" id="KW-0460">Magnesium</keyword>
<keyword evidence="5 16" id="KW-0479">Metal-binding</keyword>
<dbReference type="InterPro" id="IPR059000">
    <property type="entry name" value="ATPase_P-type_domA"/>
</dbReference>
<evidence type="ECO:0000259" key="20">
    <source>
        <dbReference type="Pfam" id="PF16212"/>
    </source>
</evidence>
<feature type="binding site" evidence="15">
    <location>
        <position position="879"/>
    </location>
    <ligand>
        <name>ATP</name>
        <dbReference type="ChEBI" id="CHEBI:30616"/>
    </ligand>
</feature>
<feature type="binding site" evidence="15">
    <location>
        <position position="428"/>
    </location>
    <ligand>
        <name>ATP</name>
        <dbReference type="ChEBI" id="CHEBI:30616"/>
    </ligand>
</feature>
<feature type="binding site" evidence="15">
    <location>
        <position position="549"/>
    </location>
    <ligand>
        <name>ATP</name>
        <dbReference type="ChEBI" id="CHEBI:30616"/>
    </ligand>
</feature>
<dbReference type="OrthoDB" id="377733at2759"/>
<dbReference type="SUPFAM" id="SSF81665">
    <property type="entry name" value="Calcium ATPase, transmembrane domain M"/>
    <property type="match status" value="1"/>
</dbReference>
<dbReference type="AlphaFoldDB" id="A0A2P5C5A7"/>
<proteinExistence type="inferred from homology"/>
<evidence type="ECO:0000256" key="2">
    <source>
        <dbReference type="ARBA" id="ARBA00004308"/>
    </source>
</evidence>
<dbReference type="STRING" id="63057.A0A2P5C5A7"/>
<dbReference type="Pfam" id="PF00122">
    <property type="entry name" value="E1-E2_ATPase"/>
    <property type="match status" value="1"/>
</dbReference>
<feature type="transmembrane region" description="Helical" evidence="17">
    <location>
        <begin position="1010"/>
        <end position="1030"/>
    </location>
</feature>
<dbReference type="InterPro" id="IPR006539">
    <property type="entry name" value="P-type_ATPase_IV"/>
</dbReference>
<feature type="binding site" evidence="15">
    <location>
        <position position="736"/>
    </location>
    <ligand>
        <name>ATP</name>
        <dbReference type="ChEBI" id="CHEBI:30616"/>
    </ligand>
</feature>
<dbReference type="SFLD" id="SFLDG00002">
    <property type="entry name" value="C1.7:_P-type_atpase_like"/>
    <property type="match status" value="1"/>
</dbReference>
<feature type="transmembrane region" description="Helical" evidence="17">
    <location>
        <begin position="1167"/>
        <end position="1187"/>
    </location>
</feature>
<organism evidence="21 22">
    <name type="scientific">Trema orientale</name>
    <name type="common">Charcoal tree</name>
    <name type="synonym">Celtis orientalis</name>
    <dbReference type="NCBI Taxonomy" id="63057"/>
    <lineage>
        <taxon>Eukaryota</taxon>
        <taxon>Viridiplantae</taxon>
        <taxon>Streptophyta</taxon>
        <taxon>Embryophyta</taxon>
        <taxon>Tracheophyta</taxon>
        <taxon>Spermatophyta</taxon>
        <taxon>Magnoliopsida</taxon>
        <taxon>eudicotyledons</taxon>
        <taxon>Gunneridae</taxon>
        <taxon>Pentapetalae</taxon>
        <taxon>rosids</taxon>
        <taxon>fabids</taxon>
        <taxon>Rosales</taxon>
        <taxon>Cannabaceae</taxon>
        <taxon>Trema</taxon>
    </lineage>
</organism>
<gene>
    <name evidence="21" type="ORF">TorRG33x02_297190</name>
</gene>
<evidence type="ECO:0000313" key="21">
    <source>
        <dbReference type="EMBL" id="PON56199.1"/>
    </source>
</evidence>
<dbReference type="NCBIfam" id="TIGR01494">
    <property type="entry name" value="ATPase_P-type"/>
    <property type="match status" value="3"/>
</dbReference>
<dbReference type="InterPro" id="IPR023299">
    <property type="entry name" value="ATPase_P-typ_cyto_dom_N"/>
</dbReference>
<feature type="domain" description="P-type ATPase N-terminal" evidence="19">
    <location>
        <begin position="42"/>
        <end position="106"/>
    </location>
</feature>
<feature type="binding site" evidence="15">
    <location>
        <position position="856"/>
    </location>
    <ligand>
        <name>ATP</name>
        <dbReference type="ChEBI" id="CHEBI:30616"/>
    </ligand>
</feature>
<evidence type="ECO:0000256" key="16">
    <source>
        <dbReference type="PIRSR" id="PIRSR606539-3"/>
    </source>
</evidence>
<feature type="transmembrane region" description="Helical" evidence="17">
    <location>
        <begin position="355"/>
        <end position="379"/>
    </location>
</feature>
<evidence type="ECO:0000256" key="10">
    <source>
        <dbReference type="ARBA" id="ARBA00022989"/>
    </source>
</evidence>
<dbReference type="GO" id="GO:0016887">
    <property type="term" value="F:ATP hydrolysis activity"/>
    <property type="evidence" value="ECO:0007669"/>
    <property type="project" value="InterPro"/>
</dbReference>
<dbReference type="SUPFAM" id="SSF81653">
    <property type="entry name" value="Calcium ATPase, transduction domain A"/>
    <property type="match status" value="1"/>
</dbReference>
<dbReference type="GO" id="GO:0005783">
    <property type="term" value="C:endoplasmic reticulum"/>
    <property type="evidence" value="ECO:0007669"/>
    <property type="project" value="UniProtKB-ARBA"/>
</dbReference>
<keyword evidence="11 17" id="KW-0472">Membrane</keyword>
<feature type="binding site" evidence="15">
    <location>
        <position position="734"/>
    </location>
    <ligand>
        <name>ATP</name>
        <dbReference type="ChEBI" id="CHEBI:30616"/>
    </ligand>
</feature>
<dbReference type="InterPro" id="IPR008250">
    <property type="entry name" value="ATPase_P-typ_transduc_dom_A_sf"/>
</dbReference>
<dbReference type="FunCoup" id="A0A2P5C5A7">
    <property type="interactions" value="482"/>
</dbReference>
<dbReference type="Pfam" id="PF13246">
    <property type="entry name" value="Cation_ATPase"/>
    <property type="match status" value="1"/>
</dbReference>
<evidence type="ECO:0000259" key="19">
    <source>
        <dbReference type="Pfam" id="PF16209"/>
    </source>
</evidence>
<evidence type="ECO:0000256" key="14">
    <source>
        <dbReference type="PIRSR" id="PIRSR606539-1"/>
    </source>
</evidence>
<dbReference type="Gene3D" id="3.40.50.1000">
    <property type="entry name" value="HAD superfamily/HAD-like"/>
    <property type="match status" value="1"/>
</dbReference>
<dbReference type="InterPro" id="IPR023298">
    <property type="entry name" value="ATPase_P-typ_TM_dom_sf"/>
</dbReference>
<protein>
    <recommendedName>
        <fullName evidence="17">Phospholipid-transporting ATPase</fullName>
        <ecNumber evidence="17">7.6.2.1</ecNumber>
    </recommendedName>
</protein>
<accession>A0A2P5C5A7</accession>
<feature type="transmembrane region" description="Helical" evidence="17">
    <location>
        <begin position="1098"/>
        <end position="1121"/>
    </location>
</feature>
<comment type="caution">
    <text evidence="21">The sequence shown here is derived from an EMBL/GenBank/DDBJ whole genome shotgun (WGS) entry which is preliminary data.</text>
</comment>
<keyword evidence="10 17" id="KW-1133">Transmembrane helix</keyword>
<feature type="transmembrane region" description="Helical" evidence="17">
    <location>
        <begin position="1128"/>
        <end position="1147"/>
    </location>
</feature>
<keyword evidence="22" id="KW-1185">Reference proteome</keyword>
<feature type="binding site" evidence="15">
    <location>
        <position position="850"/>
    </location>
    <ligand>
        <name>ATP</name>
        <dbReference type="ChEBI" id="CHEBI:30616"/>
    </ligand>
</feature>
<name>A0A2P5C5A7_TREOI</name>
<dbReference type="InterPro" id="IPR032631">
    <property type="entry name" value="P-type_ATPase_N"/>
</dbReference>
<reference evidence="22" key="1">
    <citation type="submission" date="2016-06" db="EMBL/GenBank/DDBJ databases">
        <title>Parallel loss of symbiosis genes in relatives of nitrogen-fixing non-legume Parasponia.</title>
        <authorList>
            <person name="Van Velzen R."/>
            <person name="Holmer R."/>
            <person name="Bu F."/>
            <person name="Rutten L."/>
            <person name="Van Zeijl A."/>
            <person name="Liu W."/>
            <person name="Santuari L."/>
            <person name="Cao Q."/>
            <person name="Sharma T."/>
            <person name="Shen D."/>
            <person name="Roswanjaya Y."/>
            <person name="Wardhani T."/>
            <person name="Kalhor M.S."/>
            <person name="Jansen J."/>
            <person name="Van den Hoogen J."/>
            <person name="Gungor B."/>
            <person name="Hartog M."/>
            <person name="Hontelez J."/>
            <person name="Verver J."/>
            <person name="Yang W.-C."/>
            <person name="Schijlen E."/>
            <person name="Repin R."/>
            <person name="Schilthuizen M."/>
            <person name="Schranz E."/>
            <person name="Heidstra R."/>
            <person name="Miyata K."/>
            <person name="Fedorova E."/>
            <person name="Kohlen W."/>
            <person name="Bisseling T."/>
            <person name="Smit S."/>
            <person name="Geurts R."/>
        </authorList>
    </citation>
    <scope>NUCLEOTIDE SEQUENCE [LARGE SCALE GENOMIC DNA]</scope>
    <source>
        <strain evidence="22">cv. RG33-2</strain>
    </source>
</reference>
<evidence type="ECO:0000256" key="13">
    <source>
        <dbReference type="ARBA" id="ARBA00054150"/>
    </source>
</evidence>
<dbReference type="GO" id="GO:0000287">
    <property type="term" value="F:magnesium ion binding"/>
    <property type="evidence" value="ECO:0007669"/>
    <property type="project" value="UniProtKB-UniRule"/>
</dbReference>
<comment type="subcellular location">
    <subcellularLocation>
        <location evidence="2">Endomembrane system</location>
    </subcellularLocation>
    <subcellularLocation>
        <location evidence="1 17">Membrane</location>
        <topology evidence="1 17">Multi-pass membrane protein</topology>
    </subcellularLocation>
</comment>
<feature type="domain" description="P-type ATPase A" evidence="18">
    <location>
        <begin position="138"/>
        <end position="204"/>
    </location>
</feature>
<dbReference type="NCBIfam" id="TIGR01652">
    <property type="entry name" value="ATPase-Plipid"/>
    <property type="match status" value="1"/>
</dbReference>
<keyword evidence="4 17" id="KW-0812">Transmembrane</keyword>
<dbReference type="FunFam" id="3.40.1110.10:FF:000042">
    <property type="entry name" value="Phospholipid-transporting ATPase"/>
    <property type="match status" value="1"/>
</dbReference>
<comment type="cofactor">
    <cofactor evidence="16">
        <name>Mg(2+)</name>
        <dbReference type="ChEBI" id="CHEBI:18420"/>
    </cofactor>
</comment>
<comment type="function">
    <text evidence="13">Involved in transport of phospholipids.</text>
</comment>
<evidence type="ECO:0000256" key="6">
    <source>
        <dbReference type="ARBA" id="ARBA00022741"/>
    </source>
</evidence>
<dbReference type="PANTHER" id="PTHR24092:SF165">
    <property type="entry name" value="PHOSPHOLIPID-TRANSPORTING ATPASE 8-RELATED"/>
    <property type="match status" value="1"/>
</dbReference>
<dbReference type="SFLD" id="SFLDS00003">
    <property type="entry name" value="Haloacid_Dehalogenase"/>
    <property type="match status" value="1"/>
</dbReference>
<dbReference type="GO" id="GO:0140327">
    <property type="term" value="F:flippase activity"/>
    <property type="evidence" value="ECO:0007669"/>
    <property type="project" value="UniProtKB-ARBA"/>
</dbReference>
<dbReference type="Pfam" id="PF16209">
    <property type="entry name" value="PhoLip_ATPase_N"/>
    <property type="match status" value="1"/>
</dbReference>
<feature type="binding site" evidence="16">
    <location>
        <position position="429"/>
    </location>
    <ligand>
        <name>Mg(2+)</name>
        <dbReference type="ChEBI" id="CHEBI:18420"/>
    </ligand>
</feature>
<sequence length="1237" mass="141501">MAEGRRGRRRRMHLSKLYSFSCIRSARESHEKIGQKGYSRVVYCNDPDNVEAIQLRYRGNYVSTTKYTAVNFIPKSLFEQFRRVANMYFLIVACVSFSPLAPYTAVSVLAPLLVVIGATVVKEAVEDWRRRKQDIEANNRKVEVYRNSAFHETRWKKLRVGDIVRVHKDQYFPADLLLLSSSYEDGICYVETMNLDGETNLKLKRALEVTSHLHDEQSFKEFSAVIKCEDPNENLYSFVGTLYYDGKEYPLSLQQILLRDSKLKNTDYIYGAVIFTGHDTKVMQNATDPPSKRSKIERKMDKIIYILFSTLIFISFIGSVFFGTETKRDLNGGRYRRWYLRPDKPPVFYDPRRPLLAAFLHFLTALMLYGYLIPISLYVSIEIVKVLQSIFINHDQDMYDDETDRPAHARTSNLNEELGQVDTILSDKTGTLTCNSMDFVKCSIAGTAYGRGMTEVEIALAKSRRRGLQETNDTPSDILGHNVDVASTGKSIKGFNFRDERIMNGQWVNEPNSDAIQKFFRVLAICHTAIPDANDESGEISYEAESPDEAAFVIAARELGFEFFERTQTSIHLHELDYKTGKKVDRVYDLLHVLEFSSSRKRMSVIVRNMENQLLLLCKGADSVMFERLAENGHQFEAQTKEHINKYAEAGLRTLVIAYRELDEEVYTRWEEKFLKAKTSLSEDRDALVDAAADEIERDLILLGATAVEDKLQKGVPECINKLSQAGIKIWVLTGDKMETAINIGYACSLLRQDMKQIVITLDSPDIIAIEKQGDKEAVAKASLESIRKQLIQGISQIHSAKGSSDSDNGSSISFGLIIDGKSLAFSLKENVEKSFFELAINCASVICCRSTPKQKALVTRLVKMGTGKTTLSVGDGANDVGMLQEADIGVGISGVEGMQAVMASDFAIAQFRFLERLLLVHGHWCYRRISMMVKLGFDFLIIASNRIREEATYLFNISFEVFFVLNEDRREESWDEICYFFYKNITFGFTLFWFEAYASFSGQAAYNDWYMSFYNVFFTSLPVIALGVFDQDVSARLCLKYPFLYQEGVQNILFSWPRILGWMINGVMSSIIIFFFTTNSTIYQAFRRDGQVVDFEVLGVTMYTCVVWAVNCQMALAINYFTWIQHFFIWGSIAFWYVFLVIYGSLPPTVSTTAYKVLVEACAPSPLYWLVTLFVVICTLLPYFTYRAFQTRFQPMYHDMIQQRVFETPRTETLGELSLPVRGKLQRLRERLKRSE</sequence>
<dbReference type="Gene3D" id="3.40.1110.10">
    <property type="entry name" value="Calcium-transporting ATPase, cytoplasmic domain N"/>
    <property type="match status" value="1"/>
</dbReference>
<keyword evidence="7 15" id="KW-0067">ATP-binding</keyword>
<keyword evidence="9 17" id="KW-1278">Translocase</keyword>
<feature type="binding site" evidence="16">
    <location>
        <position position="427"/>
    </location>
    <ligand>
        <name>Mg(2+)</name>
        <dbReference type="ChEBI" id="CHEBI:18420"/>
    </ligand>
</feature>
<feature type="transmembrane region" description="Helical" evidence="17">
    <location>
        <begin position="1060"/>
        <end position="1078"/>
    </location>
</feature>
<dbReference type="FunFam" id="3.40.50.1000:FF:000023">
    <property type="entry name" value="Phospholipid-transporting ATPase"/>
    <property type="match status" value="1"/>
</dbReference>
<dbReference type="InterPro" id="IPR032630">
    <property type="entry name" value="P_typ_ATPase_c"/>
</dbReference>
<evidence type="ECO:0000259" key="18">
    <source>
        <dbReference type="Pfam" id="PF00122"/>
    </source>
</evidence>
<dbReference type="PANTHER" id="PTHR24092">
    <property type="entry name" value="PROBABLE PHOSPHOLIPID-TRANSPORTING ATPASE"/>
    <property type="match status" value="1"/>
</dbReference>
<feature type="transmembrane region" description="Helical" evidence="17">
    <location>
        <begin position="108"/>
        <end position="125"/>
    </location>
</feature>
<evidence type="ECO:0000256" key="3">
    <source>
        <dbReference type="ARBA" id="ARBA00008109"/>
    </source>
</evidence>
<feature type="binding site" evidence="16">
    <location>
        <position position="876"/>
    </location>
    <ligand>
        <name>Mg(2+)</name>
        <dbReference type="ChEBI" id="CHEBI:18420"/>
    </ligand>
</feature>
<dbReference type="PROSITE" id="PS00154">
    <property type="entry name" value="ATPASE_E1_E2"/>
    <property type="match status" value="1"/>
</dbReference>
<evidence type="ECO:0000256" key="8">
    <source>
        <dbReference type="ARBA" id="ARBA00022842"/>
    </source>
</evidence>
<feature type="binding site" evidence="15">
    <location>
        <position position="596"/>
    </location>
    <ligand>
        <name>ATP</name>
        <dbReference type="ChEBI" id="CHEBI:30616"/>
    </ligand>
</feature>
<dbReference type="PRINTS" id="PR00119">
    <property type="entry name" value="CATATPASE"/>
</dbReference>
<feature type="domain" description="P-type ATPase C-terminal" evidence="20">
    <location>
        <begin position="978"/>
        <end position="1196"/>
    </location>
</feature>
<evidence type="ECO:0000256" key="17">
    <source>
        <dbReference type="RuleBase" id="RU362033"/>
    </source>
</evidence>
<dbReference type="Gene3D" id="2.70.150.10">
    <property type="entry name" value="Calcium-transporting ATPase, cytoplasmic transduction domain A"/>
    <property type="match status" value="1"/>
</dbReference>
<dbReference type="InterPro" id="IPR036412">
    <property type="entry name" value="HAD-like_sf"/>
</dbReference>
<evidence type="ECO:0000256" key="12">
    <source>
        <dbReference type="ARBA" id="ARBA00034036"/>
    </source>
</evidence>
<comment type="similarity">
    <text evidence="3 17">Belongs to the cation transport ATPase (P-type) (TC 3.A.3) family. Type IV subfamily.</text>
</comment>
<feature type="binding site" evidence="15">
    <location>
        <position position="880"/>
    </location>
    <ligand>
        <name>ATP</name>
        <dbReference type="ChEBI" id="CHEBI:30616"/>
    </ligand>
</feature>
<evidence type="ECO:0000256" key="7">
    <source>
        <dbReference type="ARBA" id="ARBA00022840"/>
    </source>
</evidence>
<dbReference type="GO" id="GO:0005524">
    <property type="term" value="F:ATP binding"/>
    <property type="evidence" value="ECO:0007669"/>
    <property type="project" value="UniProtKB-UniRule"/>
</dbReference>
<feature type="active site" description="4-aspartylphosphate intermediate" evidence="14">
    <location>
        <position position="427"/>
    </location>
</feature>
<dbReference type="InterPro" id="IPR001757">
    <property type="entry name" value="P_typ_ATPase"/>
</dbReference>
<dbReference type="SUPFAM" id="SSF56784">
    <property type="entry name" value="HAD-like"/>
    <property type="match status" value="1"/>
</dbReference>
<dbReference type="EMBL" id="JXTC01000411">
    <property type="protein sequence ID" value="PON56199.1"/>
    <property type="molecule type" value="Genomic_DNA"/>
</dbReference>
<dbReference type="GO" id="GO:0045332">
    <property type="term" value="P:phospholipid translocation"/>
    <property type="evidence" value="ECO:0007669"/>
    <property type="project" value="TreeGrafter"/>
</dbReference>
<evidence type="ECO:0000256" key="5">
    <source>
        <dbReference type="ARBA" id="ARBA00022723"/>
    </source>
</evidence>
<dbReference type="Proteomes" id="UP000237000">
    <property type="component" value="Unassembled WGS sequence"/>
</dbReference>
<evidence type="ECO:0000256" key="1">
    <source>
        <dbReference type="ARBA" id="ARBA00004141"/>
    </source>
</evidence>
<feature type="binding site" evidence="15">
    <location>
        <position position="427"/>
    </location>
    <ligand>
        <name>ATP</name>
        <dbReference type="ChEBI" id="CHEBI:30616"/>
    </ligand>
</feature>
<feature type="binding site" evidence="15">
    <location>
        <position position="735"/>
    </location>
    <ligand>
        <name>ATP</name>
        <dbReference type="ChEBI" id="CHEBI:30616"/>
    </ligand>
</feature>
<dbReference type="Pfam" id="PF16212">
    <property type="entry name" value="PhoLip_ATPase_C"/>
    <property type="match status" value="2"/>
</dbReference>
<dbReference type="FunFam" id="2.70.150.10:FF:000023">
    <property type="entry name" value="Phospholipid-transporting ATPase"/>
    <property type="match status" value="1"/>
</dbReference>
<comment type="catalytic activity">
    <reaction evidence="12 17">
        <text>ATP + H2O + phospholipidSide 1 = ADP + phosphate + phospholipidSide 2.</text>
        <dbReference type="EC" id="7.6.2.1"/>
    </reaction>
</comment>
<feature type="binding site" evidence="15">
    <location>
        <position position="429"/>
    </location>
    <ligand>
        <name>ATP</name>
        <dbReference type="ChEBI" id="CHEBI:30616"/>
    </ligand>
</feature>
<keyword evidence="6 15" id="KW-0547">Nucleotide-binding</keyword>
<feature type="binding site" evidence="15">
    <location>
        <position position="619"/>
    </location>
    <ligand>
        <name>ATP</name>
        <dbReference type="ChEBI" id="CHEBI:30616"/>
    </ligand>
</feature>
<evidence type="ECO:0000256" key="15">
    <source>
        <dbReference type="PIRSR" id="PIRSR606539-2"/>
    </source>
</evidence>